<evidence type="ECO:0000256" key="2">
    <source>
        <dbReference type="SAM" id="MobiDB-lite"/>
    </source>
</evidence>
<gene>
    <name evidence="3" type="ORF">PACLA_8A044314</name>
</gene>
<dbReference type="InterPro" id="IPR011658">
    <property type="entry name" value="PA14_dom"/>
</dbReference>
<dbReference type="PROSITE" id="PS51820">
    <property type="entry name" value="PA14"/>
    <property type="match status" value="2"/>
</dbReference>
<evidence type="ECO:0000313" key="4">
    <source>
        <dbReference type="Proteomes" id="UP001152795"/>
    </source>
</evidence>
<evidence type="ECO:0000313" key="3">
    <source>
        <dbReference type="EMBL" id="CAB4003297.1"/>
    </source>
</evidence>
<dbReference type="AlphaFoldDB" id="A0A6S7HIA2"/>
<accession>A0A6S7HIA2</accession>
<dbReference type="SMART" id="SM00758">
    <property type="entry name" value="PA14"/>
    <property type="match status" value="2"/>
</dbReference>
<protein>
    <submittedName>
        <fullName evidence="3">Uncharacterized protein</fullName>
    </submittedName>
</protein>
<feature type="compositionally biased region" description="Basic and acidic residues" evidence="2">
    <location>
        <begin position="632"/>
        <end position="644"/>
    </location>
</feature>
<dbReference type="Gene3D" id="2.60.120.1560">
    <property type="match status" value="2"/>
</dbReference>
<name>A0A6S7HIA2_PARCT</name>
<dbReference type="OrthoDB" id="5945687at2759"/>
<evidence type="ECO:0000256" key="1">
    <source>
        <dbReference type="ARBA" id="ARBA00022729"/>
    </source>
</evidence>
<dbReference type="SUPFAM" id="SSF56988">
    <property type="entry name" value="Anthrax protective antigen"/>
    <property type="match status" value="2"/>
</dbReference>
<dbReference type="PANTHER" id="PTHR46769">
    <property type="entry name" value="POLYCYSTIC KIDNEY AND HEPATIC DISEASE 1 (AUTOSOMAL RECESSIVE)-LIKE 1"/>
    <property type="match status" value="1"/>
</dbReference>
<keyword evidence="1" id="KW-0732">Signal</keyword>
<proteinExistence type="predicted"/>
<reference evidence="3" key="1">
    <citation type="submission" date="2020-04" db="EMBL/GenBank/DDBJ databases">
        <authorList>
            <person name="Alioto T."/>
            <person name="Alioto T."/>
            <person name="Gomez Garrido J."/>
        </authorList>
    </citation>
    <scope>NUCLEOTIDE SEQUENCE</scope>
    <source>
        <strain evidence="3">A484AB</strain>
    </source>
</reference>
<dbReference type="Proteomes" id="UP001152795">
    <property type="component" value="Unassembled WGS sequence"/>
</dbReference>
<dbReference type="EMBL" id="CACRXK020004590">
    <property type="protein sequence ID" value="CAB4003297.1"/>
    <property type="molecule type" value="Genomic_DNA"/>
</dbReference>
<keyword evidence="4" id="KW-1185">Reference proteome</keyword>
<feature type="compositionally biased region" description="Acidic residues" evidence="2">
    <location>
        <begin position="597"/>
        <end position="608"/>
    </location>
</feature>
<sequence>METWNNIAGNEIWMMTSNSRYPNKPDTTVKLASLESPRSGNNLPDSYGLRMTTYYKAPETGAYTFYVSGDDQCQLSIGTDENPDNLKLYVLFPRGLWTNVNQFDKNSARQTTSPIQLQKGRVYFIEALMKDTGGPDHIIVRVKLPSGIIQTPVSKDDLYTSPPADAVPTPPSPYENGAIMDIWRNIGRSDLAPLLADPRYPAKPYTSNKMPGLVSPANIGDNYGLRFKTFYVAPETGSYTFYGAGDDQCRLSISSDDNPKNLNQILQFKKGLWTNRDEWEKDPSQTSSPVQLEKGKIYYMEALLKEGGGGDHIAVGVKLPSGSLQRPISQGDIYIRPPVSQAPVGGPTGNPSVRVKVDIISEGCNDPGIRGCGMGSIRINGIERSYRKRGYNFVVLDFSTDTPTKEELPEVRKSYQEFLHSLRSNSKSPEEEEQGLLFEKVNVRKDATKKDDLKVEDISSEEEQSFYQTAELMDVSPIALNTGRYDTDSKRLRTCSLPDLRLLFETVTEDECVKLSTGEGEGGLVDCDNIKPSSLVNCEDDDDPGQEVDIDIACEESDEESQDYISMLASMEDVLVSDARSPSPIKTVRNLDTTCTSDDDSDSNDDSDSQSSTPLPLNEDWDSGDSDDEESHNESKQEDKDSVFARLEESRKMLEDELGFSRFMKVYKYIQVIKK</sequence>
<comment type="caution">
    <text evidence="3">The sequence shown here is derived from an EMBL/GenBank/DDBJ whole genome shotgun (WGS) entry which is preliminary data.</text>
</comment>
<feature type="region of interest" description="Disordered" evidence="2">
    <location>
        <begin position="579"/>
        <end position="644"/>
    </location>
</feature>
<organism evidence="3 4">
    <name type="scientific">Paramuricea clavata</name>
    <name type="common">Red gorgonian</name>
    <name type="synonym">Violescent sea-whip</name>
    <dbReference type="NCBI Taxonomy" id="317549"/>
    <lineage>
        <taxon>Eukaryota</taxon>
        <taxon>Metazoa</taxon>
        <taxon>Cnidaria</taxon>
        <taxon>Anthozoa</taxon>
        <taxon>Octocorallia</taxon>
        <taxon>Malacalcyonacea</taxon>
        <taxon>Plexauridae</taxon>
        <taxon>Paramuricea</taxon>
    </lineage>
</organism>
<dbReference type="InterPro" id="IPR052387">
    <property type="entry name" value="Fibrocystin"/>
</dbReference>
<dbReference type="Pfam" id="PF07691">
    <property type="entry name" value="PA14"/>
    <property type="match status" value="1"/>
</dbReference>
<dbReference type="PANTHER" id="PTHR46769:SF2">
    <property type="entry name" value="FIBROCYSTIN-L ISOFORM 2 PRECURSOR-RELATED"/>
    <property type="match status" value="1"/>
</dbReference>
<dbReference type="InterPro" id="IPR037524">
    <property type="entry name" value="PA14/GLEYA"/>
</dbReference>
<feature type="compositionally biased region" description="Acidic residues" evidence="2">
    <location>
        <begin position="619"/>
        <end position="631"/>
    </location>
</feature>